<dbReference type="PANTHER" id="PTHR30485:SF2">
    <property type="entry name" value="BLL0597 PROTEIN"/>
    <property type="match status" value="1"/>
</dbReference>
<evidence type="ECO:0000256" key="2">
    <source>
        <dbReference type="ARBA" id="ARBA00022475"/>
    </source>
</evidence>
<comment type="caution">
    <text evidence="9">The sequence shown here is derived from an EMBL/GenBank/DDBJ whole genome shotgun (WGS) entry which is preliminary data.</text>
</comment>
<evidence type="ECO:0000259" key="8">
    <source>
        <dbReference type="Pfam" id="PF01292"/>
    </source>
</evidence>
<evidence type="ECO:0000256" key="1">
    <source>
        <dbReference type="ARBA" id="ARBA00004651"/>
    </source>
</evidence>
<feature type="transmembrane region" description="Helical" evidence="7">
    <location>
        <begin position="97"/>
        <end position="117"/>
    </location>
</feature>
<gene>
    <name evidence="9" type="ORF">K1W69_24350</name>
</gene>
<keyword evidence="5 7" id="KW-0472">Membrane</keyword>
<dbReference type="RefSeq" id="WP_220231081.1">
    <property type="nucleotide sequence ID" value="NZ_JAICBX010000006.1"/>
</dbReference>
<keyword evidence="2" id="KW-1003">Cell membrane</keyword>
<reference evidence="9" key="1">
    <citation type="submission" date="2021-08" db="EMBL/GenBank/DDBJ databases">
        <title>Hoeflea bacterium WL0058 sp. nov., isolated from the sediment.</title>
        <authorList>
            <person name="Wang L."/>
            <person name="Zhang D."/>
        </authorList>
    </citation>
    <scope>NUCLEOTIDE SEQUENCE</scope>
    <source>
        <strain evidence="9">WL0058</strain>
    </source>
</reference>
<feature type="transmembrane region" description="Helical" evidence="7">
    <location>
        <begin position="43"/>
        <end position="62"/>
    </location>
</feature>
<dbReference type="GO" id="GO:0022904">
    <property type="term" value="P:respiratory electron transport chain"/>
    <property type="evidence" value="ECO:0007669"/>
    <property type="project" value="InterPro"/>
</dbReference>
<keyword evidence="3 7" id="KW-0812">Transmembrane</keyword>
<dbReference type="GO" id="GO:0020037">
    <property type="term" value="F:heme binding"/>
    <property type="evidence" value="ECO:0007669"/>
    <property type="project" value="TreeGrafter"/>
</dbReference>
<organism evidence="9 10">
    <name type="scientific">Flavimaribacter sediminis</name>
    <dbReference type="NCBI Taxonomy" id="2865987"/>
    <lineage>
        <taxon>Bacteria</taxon>
        <taxon>Pseudomonadati</taxon>
        <taxon>Pseudomonadota</taxon>
        <taxon>Alphaproteobacteria</taxon>
        <taxon>Hyphomicrobiales</taxon>
        <taxon>Rhizobiaceae</taxon>
        <taxon>Flavimaribacter</taxon>
    </lineage>
</organism>
<feature type="transmembrane region" description="Helical" evidence="7">
    <location>
        <begin position="173"/>
        <end position="195"/>
    </location>
</feature>
<dbReference type="EMBL" id="JAICBX010000006">
    <property type="protein sequence ID" value="MBW8640345.1"/>
    <property type="molecule type" value="Genomic_DNA"/>
</dbReference>
<keyword evidence="10" id="KW-1185">Reference proteome</keyword>
<evidence type="ECO:0000256" key="5">
    <source>
        <dbReference type="ARBA" id="ARBA00023136"/>
    </source>
</evidence>
<feature type="domain" description="Cytochrome b561 bacterial/Ni-hydrogenase" evidence="8">
    <location>
        <begin position="15"/>
        <end position="207"/>
    </location>
</feature>
<evidence type="ECO:0000256" key="6">
    <source>
        <dbReference type="SAM" id="MobiDB-lite"/>
    </source>
</evidence>
<sequence>MDGKASPPNMEKITVWDPIVRIGHWILVIAFTIAYLTEGEPEWLHTWAGYSIATVVVIRVLWGFVGPKHARFSDFVTGPSAVFAYLRGLIARKSRRYIGHSPAGGAMTVAILVMLAVTTFSGMANFAAKDGEGPLAGIISQTPTNRERHSSEDRNNGAERKREDDFWEEIHEVSANLTLVLILFHLGGVALASFVHKENLPRSMVTGKKRP</sequence>
<name>A0AAE2ZTL2_9HYPH</name>
<dbReference type="GO" id="GO:0009055">
    <property type="term" value="F:electron transfer activity"/>
    <property type="evidence" value="ECO:0007669"/>
    <property type="project" value="InterPro"/>
</dbReference>
<dbReference type="AlphaFoldDB" id="A0AAE2ZTL2"/>
<dbReference type="InterPro" id="IPR016174">
    <property type="entry name" value="Di-haem_cyt_TM"/>
</dbReference>
<comment type="subcellular location">
    <subcellularLocation>
        <location evidence="1">Cell membrane</location>
        <topology evidence="1">Multi-pass membrane protein</topology>
    </subcellularLocation>
</comment>
<dbReference type="Pfam" id="PF01292">
    <property type="entry name" value="Ni_hydr_CYTB"/>
    <property type="match status" value="1"/>
</dbReference>
<dbReference type="SUPFAM" id="SSF81342">
    <property type="entry name" value="Transmembrane di-heme cytochromes"/>
    <property type="match status" value="1"/>
</dbReference>
<evidence type="ECO:0000313" key="10">
    <source>
        <dbReference type="Proteomes" id="UP001196509"/>
    </source>
</evidence>
<evidence type="ECO:0000256" key="3">
    <source>
        <dbReference type="ARBA" id="ARBA00022692"/>
    </source>
</evidence>
<keyword evidence="4 7" id="KW-1133">Transmembrane helix</keyword>
<feature type="compositionally biased region" description="Basic and acidic residues" evidence="6">
    <location>
        <begin position="145"/>
        <end position="162"/>
    </location>
</feature>
<dbReference type="InterPro" id="IPR011577">
    <property type="entry name" value="Cyt_b561_bac/Ni-Hgenase"/>
</dbReference>
<dbReference type="PANTHER" id="PTHR30485">
    <property type="entry name" value="NI/FE-HYDROGENASE 1 B-TYPE CYTOCHROME SUBUNIT"/>
    <property type="match status" value="1"/>
</dbReference>
<evidence type="ECO:0000256" key="4">
    <source>
        <dbReference type="ARBA" id="ARBA00022989"/>
    </source>
</evidence>
<dbReference type="Proteomes" id="UP001196509">
    <property type="component" value="Unassembled WGS sequence"/>
</dbReference>
<protein>
    <submittedName>
        <fullName evidence="9">Cytochrome b/b6 domain-containing protein</fullName>
    </submittedName>
</protein>
<feature type="region of interest" description="Disordered" evidence="6">
    <location>
        <begin position="137"/>
        <end position="162"/>
    </location>
</feature>
<accession>A0AAE2ZTL2</accession>
<dbReference type="Gene3D" id="1.20.950.20">
    <property type="entry name" value="Transmembrane di-heme cytochromes, Chain C"/>
    <property type="match status" value="1"/>
</dbReference>
<dbReference type="InterPro" id="IPR051542">
    <property type="entry name" value="Hydrogenase_cytochrome"/>
</dbReference>
<feature type="transmembrane region" description="Helical" evidence="7">
    <location>
        <begin position="19"/>
        <end position="37"/>
    </location>
</feature>
<evidence type="ECO:0000313" key="9">
    <source>
        <dbReference type="EMBL" id="MBW8640345.1"/>
    </source>
</evidence>
<dbReference type="GO" id="GO:0005886">
    <property type="term" value="C:plasma membrane"/>
    <property type="evidence" value="ECO:0007669"/>
    <property type="project" value="UniProtKB-SubCell"/>
</dbReference>
<evidence type="ECO:0000256" key="7">
    <source>
        <dbReference type="SAM" id="Phobius"/>
    </source>
</evidence>
<proteinExistence type="predicted"/>